<dbReference type="Proteomes" id="UP001418222">
    <property type="component" value="Unassembled WGS sequence"/>
</dbReference>
<feature type="region of interest" description="Disordered" evidence="1">
    <location>
        <begin position="75"/>
        <end position="95"/>
    </location>
</feature>
<keyword evidence="3" id="KW-1185">Reference proteome</keyword>
<protein>
    <submittedName>
        <fullName evidence="2">Uncharacterized protein</fullName>
    </submittedName>
</protein>
<sequence>MRESTEQEPKNDVNFPSVIDNNVTVSEIDKPILSCGALEQLECPPTTALHNGSKSDECLKSAGFSYTARDSLDLGRLPSDEEPCNNALPPLNVDG</sequence>
<organism evidence="2 3">
    <name type="scientific">Platanthera zijinensis</name>
    <dbReference type="NCBI Taxonomy" id="2320716"/>
    <lineage>
        <taxon>Eukaryota</taxon>
        <taxon>Viridiplantae</taxon>
        <taxon>Streptophyta</taxon>
        <taxon>Embryophyta</taxon>
        <taxon>Tracheophyta</taxon>
        <taxon>Spermatophyta</taxon>
        <taxon>Magnoliopsida</taxon>
        <taxon>Liliopsida</taxon>
        <taxon>Asparagales</taxon>
        <taxon>Orchidaceae</taxon>
        <taxon>Orchidoideae</taxon>
        <taxon>Orchideae</taxon>
        <taxon>Orchidinae</taxon>
        <taxon>Platanthera</taxon>
    </lineage>
</organism>
<reference evidence="2 3" key="1">
    <citation type="journal article" date="2022" name="Nat. Plants">
        <title>Genomes of leafy and leafless Platanthera orchids illuminate the evolution of mycoheterotrophy.</title>
        <authorList>
            <person name="Li M.H."/>
            <person name="Liu K.W."/>
            <person name="Li Z."/>
            <person name="Lu H.C."/>
            <person name="Ye Q.L."/>
            <person name="Zhang D."/>
            <person name="Wang J.Y."/>
            <person name="Li Y.F."/>
            <person name="Zhong Z.M."/>
            <person name="Liu X."/>
            <person name="Yu X."/>
            <person name="Liu D.K."/>
            <person name="Tu X.D."/>
            <person name="Liu B."/>
            <person name="Hao Y."/>
            <person name="Liao X.Y."/>
            <person name="Jiang Y.T."/>
            <person name="Sun W.H."/>
            <person name="Chen J."/>
            <person name="Chen Y.Q."/>
            <person name="Ai Y."/>
            <person name="Zhai J.W."/>
            <person name="Wu S.S."/>
            <person name="Zhou Z."/>
            <person name="Hsiao Y.Y."/>
            <person name="Wu W.L."/>
            <person name="Chen Y.Y."/>
            <person name="Lin Y.F."/>
            <person name="Hsu J.L."/>
            <person name="Li C.Y."/>
            <person name="Wang Z.W."/>
            <person name="Zhao X."/>
            <person name="Zhong W.Y."/>
            <person name="Ma X.K."/>
            <person name="Ma L."/>
            <person name="Huang J."/>
            <person name="Chen G.Z."/>
            <person name="Huang M.Z."/>
            <person name="Huang L."/>
            <person name="Peng D.H."/>
            <person name="Luo Y.B."/>
            <person name="Zou S.Q."/>
            <person name="Chen S.P."/>
            <person name="Lan S."/>
            <person name="Tsai W.C."/>
            <person name="Van de Peer Y."/>
            <person name="Liu Z.J."/>
        </authorList>
    </citation>
    <scope>NUCLEOTIDE SEQUENCE [LARGE SCALE GENOMIC DNA]</scope>
    <source>
        <strain evidence="2">Lor287</strain>
    </source>
</reference>
<dbReference type="AlphaFoldDB" id="A0AAP0G4J3"/>
<evidence type="ECO:0000313" key="2">
    <source>
        <dbReference type="EMBL" id="KAK8936627.1"/>
    </source>
</evidence>
<accession>A0AAP0G4J3</accession>
<evidence type="ECO:0000256" key="1">
    <source>
        <dbReference type="SAM" id="MobiDB-lite"/>
    </source>
</evidence>
<name>A0AAP0G4J3_9ASPA</name>
<proteinExistence type="predicted"/>
<gene>
    <name evidence="2" type="ORF">KSP39_PZI012680</name>
</gene>
<dbReference type="EMBL" id="JBBWWQ010000010">
    <property type="protein sequence ID" value="KAK8936627.1"/>
    <property type="molecule type" value="Genomic_DNA"/>
</dbReference>
<evidence type="ECO:0000313" key="3">
    <source>
        <dbReference type="Proteomes" id="UP001418222"/>
    </source>
</evidence>
<comment type="caution">
    <text evidence="2">The sequence shown here is derived from an EMBL/GenBank/DDBJ whole genome shotgun (WGS) entry which is preliminary data.</text>
</comment>